<proteinExistence type="inferred from homology"/>
<evidence type="ECO:0000313" key="16">
    <source>
        <dbReference type="EMBL" id="NXX81040.1"/>
    </source>
</evidence>
<evidence type="ECO:0000256" key="8">
    <source>
        <dbReference type="ARBA" id="ARBA00022777"/>
    </source>
</evidence>
<keyword evidence="17" id="KW-1185">Reference proteome</keyword>
<feature type="non-terminal residue" evidence="16">
    <location>
        <position position="636"/>
    </location>
</feature>
<evidence type="ECO:0000256" key="3">
    <source>
        <dbReference type="ARBA" id="ARBA00012513"/>
    </source>
</evidence>
<dbReference type="SMART" id="SM00220">
    <property type="entry name" value="S_TKc"/>
    <property type="match status" value="1"/>
</dbReference>
<dbReference type="GO" id="GO:0050321">
    <property type="term" value="F:tau-protein kinase activity"/>
    <property type="evidence" value="ECO:0007669"/>
    <property type="project" value="TreeGrafter"/>
</dbReference>
<dbReference type="Gene3D" id="1.10.510.10">
    <property type="entry name" value="Transferase(Phosphotransferase) domain 1"/>
    <property type="match status" value="1"/>
</dbReference>
<dbReference type="EC" id="2.7.11.1" evidence="3"/>
<gene>
    <name evidence="16" type="primary">Nuak2</name>
    <name evidence="16" type="ORF">UROIND_R14331</name>
</gene>
<feature type="binding site" evidence="13">
    <location>
        <position position="68"/>
    </location>
    <ligand>
        <name>ATP</name>
        <dbReference type="ChEBI" id="CHEBI:30616"/>
    </ligand>
</feature>
<comment type="caution">
    <text evidence="16">The sequence shown here is derived from an EMBL/GenBank/DDBJ whole genome shotgun (WGS) entry which is preliminary data.</text>
</comment>
<keyword evidence="6" id="KW-0808">Transferase</keyword>
<reference evidence="16" key="1">
    <citation type="submission" date="2020-02" db="EMBL/GenBank/DDBJ databases">
        <title>Bird 10,000 Genomes (B10K) Project - Family phase.</title>
        <authorList>
            <person name="Zhang G."/>
        </authorList>
    </citation>
    <scope>NUCLEOTIDE SEQUENCE</scope>
    <source>
        <strain evidence="16">B10K-DU-030-59</strain>
    </source>
</reference>
<dbReference type="AlphaFoldDB" id="A0A852KW28"/>
<keyword evidence="8 16" id="KW-0418">Kinase</keyword>
<organism evidence="16 17">
    <name type="scientific">Urocolius indicus</name>
    <name type="common">Red-faced mousebird</name>
    <name type="synonym">Colius indicus</name>
    <dbReference type="NCBI Taxonomy" id="458196"/>
    <lineage>
        <taxon>Eukaryota</taxon>
        <taxon>Metazoa</taxon>
        <taxon>Chordata</taxon>
        <taxon>Craniata</taxon>
        <taxon>Vertebrata</taxon>
        <taxon>Euteleostomi</taxon>
        <taxon>Archelosauria</taxon>
        <taxon>Archosauria</taxon>
        <taxon>Dinosauria</taxon>
        <taxon>Saurischia</taxon>
        <taxon>Theropoda</taxon>
        <taxon>Coelurosauria</taxon>
        <taxon>Aves</taxon>
        <taxon>Neognathae</taxon>
        <taxon>Neoaves</taxon>
        <taxon>Telluraves</taxon>
        <taxon>Coraciimorphae</taxon>
        <taxon>Coliiformes</taxon>
        <taxon>Coliidae</taxon>
        <taxon>Urocolius</taxon>
    </lineage>
</organism>
<name>A0A852KW28_UROIN</name>
<dbReference type="GO" id="GO:0035556">
    <property type="term" value="P:intracellular signal transduction"/>
    <property type="evidence" value="ECO:0007669"/>
    <property type="project" value="TreeGrafter"/>
</dbReference>
<dbReference type="PROSITE" id="PS00107">
    <property type="entry name" value="PROTEIN_KINASE_ATP"/>
    <property type="match status" value="1"/>
</dbReference>
<comment type="catalytic activity">
    <reaction evidence="11">
        <text>L-threonyl-[protein] + ATP = O-phospho-L-threonyl-[protein] + ADP + H(+)</text>
        <dbReference type="Rhea" id="RHEA:46608"/>
        <dbReference type="Rhea" id="RHEA-COMP:11060"/>
        <dbReference type="Rhea" id="RHEA-COMP:11605"/>
        <dbReference type="ChEBI" id="CHEBI:15378"/>
        <dbReference type="ChEBI" id="CHEBI:30013"/>
        <dbReference type="ChEBI" id="CHEBI:30616"/>
        <dbReference type="ChEBI" id="CHEBI:61977"/>
        <dbReference type="ChEBI" id="CHEBI:456216"/>
        <dbReference type="EC" id="2.7.11.1"/>
    </reaction>
</comment>
<dbReference type="OrthoDB" id="193931at2759"/>
<evidence type="ECO:0000256" key="10">
    <source>
        <dbReference type="ARBA" id="ARBA00022990"/>
    </source>
</evidence>
<evidence type="ECO:0000259" key="15">
    <source>
        <dbReference type="PROSITE" id="PS50011"/>
    </source>
</evidence>
<keyword evidence="5" id="KW-0597">Phosphoprotein</keyword>
<feature type="domain" description="Protein kinase" evidence="15">
    <location>
        <begin position="40"/>
        <end position="290"/>
    </location>
</feature>
<evidence type="ECO:0000256" key="6">
    <source>
        <dbReference type="ARBA" id="ARBA00022679"/>
    </source>
</evidence>
<dbReference type="SUPFAM" id="SSF56112">
    <property type="entry name" value="Protein kinase-like (PK-like)"/>
    <property type="match status" value="1"/>
</dbReference>
<keyword evidence="10" id="KW-0007">Acetylation</keyword>
<feature type="region of interest" description="Disordered" evidence="14">
    <location>
        <begin position="504"/>
        <end position="573"/>
    </location>
</feature>
<dbReference type="InterPro" id="IPR008271">
    <property type="entry name" value="Ser/Thr_kinase_AS"/>
</dbReference>
<sequence>MEGAALTASLAEGLIKSPRPLMKKQAVKRHHHKHNLKHRYESLETLGKGTYGKVKKARERSGKLVAIKSIQKDKIKDEQDLVHIRREIEIMSSLNHPHIIAVHEVFENSSKIVIVMEYASKGDLYDYISERQRLPEHEARHFFRQVVSAVYYCHKNGIVHRDLKLENILLDANGNIKIADFGLSNVYQQDKLLQTYCGSPLYASPEIINGRPYKGPEVDSWSLGVLLYILVHGTMPFDGHDYKTLVKQITSGDYREPTKLSDACGLIRWMLMVNPERRATIEDIATHWWVNWGYKVPVGEQELLRDSESRLGTVTEWLRRSSRPLLDNSSKVRCFLKQHIPSVALERQRSLKKSKKENDVSHVLQEVTLAPENPSKSILKRPKGILKKRNSCEQKVPGPGPPAAEAKGEDGEGPAAGLPHMLSSGLLPCSVAAGALPMAVPKKGILKKPLTRESGYYSSLECCESGDALDEGSLDLDGNVLADNSSLEQGPQGVPAYRKGILKHNGKYSSSSTEPGSPPRQGFGGFGELPLPQAPRGRPSSAVSEDSILSTESFDQLDLPPRVSPPGSGGMMRGCVSADSLLRLEEEEEVEEGRRLRRWTVTHCRSPLADSRLSLAACASLSQGCQPPAAIGVKLS</sequence>
<dbReference type="CDD" id="cd14161">
    <property type="entry name" value="STKc_NUAK2"/>
    <property type="match status" value="1"/>
</dbReference>
<dbReference type="PROSITE" id="PS00108">
    <property type="entry name" value="PROTEIN_KINASE_ST"/>
    <property type="match status" value="1"/>
</dbReference>
<feature type="compositionally biased region" description="Polar residues" evidence="14">
    <location>
        <begin position="541"/>
        <end position="554"/>
    </location>
</feature>
<feature type="non-terminal residue" evidence="16">
    <location>
        <position position="1"/>
    </location>
</feature>
<evidence type="ECO:0000256" key="14">
    <source>
        <dbReference type="SAM" id="MobiDB-lite"/>
    </source>
</evidence>
<evidence type="ECO:0000256" key="9">
    <source>
        <dbReference type="ARBA" id="ARBA00022840"/>
    </source>
</evidence>
<keyword evidence="9 13" id="KW-0067">ATP-binding</keyword>
<dbReference type="GO" id="GO:0005737">
    <property type="term" value="C:cytoplasm"/>
    <property type="evidence" value="ECO:0007669"/>
    <property type="project" value="TreeGrafter"/>
</dbReference>
<evidence type="ECO:0000256" key="12">
    <source>
        <dbReference type="ARBA" id="ARBA00048679"/>
    </source>
</evidence>
<dbReference type="Proteomes" id="UP000654395">
    <property type="component" value="Unassembled WGS sequence"/>
</dbReference>
<evidence type="ECO:0000313" key="17">
    <source>
        <dbReference type="Proteomes" id="UP000654395"/>
    </source>
</evidence>
<evidence type="ECO:0000256" key="4">
    <source>
        <dbReference type="ARBA" id="ARBA00022527"/>
    </source>
</evidence>
<evidence type="ECO:0000256" key="7">
    <source>
        <dbReference type="ARBA" id="ARBA00022741"/>
    </source>
</evidence>
<comment type="similarity">
    <text evidence="2">Belongs to the protein kinase superfamily. CAMK Ser/Thr protein kinase family. SNF1 subfamily.</text>
</comment>
<dbReference type="PROSITE" id="PS50011">
    <property type="entry name" value="PROTEIN_KINASE_DOM"/>
    <property type="match status" value="1"/>
</dbReference>
<evidence type="ECO:0000256" key="11">
    <source>
        <dbReference type="ARBA" id="ARBA00047899"/>
    </source>
</evidence>
<dbReference type="EMBL" id="WBNH01007055">
    <property type="protein sequence ID" value="NXX81040.1"/>
    <property type="molecule type" value="Genomic_DNA"/>
</dbReference>
<evidence type="ECO:0000256" key="13">
    <source>
        <dbReference type="PROSITE-ProRule" id="PRU10141"/>
    </source>
</evidence>
<dbReference type="GO" id="GO:0000226">
    <property type="term" value="P:microtubule cytoskeleton organization"/>
    <property type="evidence" value="ECO:0007669"/>
    <property type="project" value="TreeGrafter"/>
</dbReference>
<dbReference type="GO" id="GO:0005524">
    <property type="term" value="F:ATP binding"/>
    <property type="evidence" value="ECO:0007669"/>
    <property type="project" value="UniProtKB-UniRule"/>
</dbReference>
<comment type="cofactor">
    <cofactor evidence="1">
        <name>Mg(2+)</name>
        <dbReference type="ChEBI" id="CHEBI:18420"/>
    </cofactor>
</comment>
<keyword evidence="7 13" id="KW-0547">Nucleotide-binding</keyword>
<dbReference type="InterPro" id="IPR011009">
    <property type="entry name" value="Kinase-like_dom_sf"/>
</dbReference>
<comment type="catalytic activity">
    <reaction evidence="12">
        <text>L-seryl-[protein] + ATP = O-phospho-L-seryl-[protein] + ADP + H(+)</text>
        <dbReference type="Rhea" id="RHEA:17989"/>
        <dbReference type="Rhea" id="RHEA-COMP:9863"/>
        <dbReference type="Rhea" id="RHEA-COMP:11604"/>
        <dbReference type="ChEBI" id="CHEBI:15378"/>
        <dbReference type="ChEBI" id="CHEBI:29999"/>
        <dbReference type="ChEBI" id="CHEBI:30616"/>
        <dbReference type="ChEBI" id="CHEBI:83421"/>
        <dbReference type="ChEBI" id="CHEBI:456216"/>
        <dbReference type="EC" id="2.7.11.1"/>
    </reaction>
</comment>
<dbReference type="PANTHER" id="PTHR24346">
    <property type="entry name" value="MAP/MICROTUBULE AFFINITY-REGULATING KINASE"/>
    <property type="match status" value="1"/>
</dbReference>
<dbReference type="Pfam" id="PF00069">
    <property type="entry name" value="Pkinase"/>
    <property type="match status" value="1"/>
</dbReference>
<dbReference type="FunFam" id="3.30.200.20:FF:000042">
    <property type="entry name" value="Aurora kinase A"/>
    <property type="match status" value="1"/>
</dbReference>
<keyword evidence="4" id="KW-0723">Serine/threonine-protein kinase</keyword>
<accession>A0A852KW28</accession>
<evidence type="ECO:0000256" key="2">
    <source>
        <dbReference type="ARBA" id="ARBA00006234"/>
    </source>
</evidence>
<evidence type="ECO:0000256" key="5">
    <source>
        <dbReference type="ARBA" id="ARBA00022553"/>
    </source>
</evidence>
<feature type="region of interest" description="Disordered" evidence="14">
    <location>
        <begin position="389"/>
        <end position="419"/>
    </location>
</feature>
<dbReference type="InterPro" id="IPR000719">
    <property type="entry name" value="Prot_kinase_dom"/>
</dbReference>
<dbReference type="InterPro" id="IPR017441">
    <property type="entry name" value="Protein_kinase_ATP_BS"/>
</dbReference>
<protein>
    <recommendedName>
        <fullName evidence="3">non-specific serine/threonine protein kinase</fullName>
        <ecNumber evidence="3">2.7.11.1</ecNumber>
    </recommendedName>
</protein>
<dbReference type="PANTHER" id="PTHR24346:SF93">
    <property type="entry name" value="NUAK FAMILY SNF1-LIKE KINASE 1"/>
    <property type="match status" value="1"/>
</dbReference>
<evidence type="ECO:0000256" key="1">
    <source>
        <dbReference type="ARBA" id="ARBA00001946"/>
    </source>
</evidence>
<dbReference type="FunFam" id="1.10.510.10:FF:000226">
    <property type="entry name" value="NUAK family SNF1-like kinase 1"/>
    <property type="match status" value="1"/>
</dbReference>